<name>A0AAD7U7H7_9STRA</name>
<dbReference type="Proteomes" id="UP001230188">
    <property type="component" value="Unassembled WGS sequence"/>
</dbReference>
<evidence type="ECO:0000313" key="2">
    <source>
        <dbReference type="Proteomes" id="UP001230188"/>
    </source>
</evidence>
<dbReference type="Pfam" id="PF05684">
    <property type="entry name" value="DUF819"/>
    <property type="match status" value="1"/>
</dbReference>
<dbReference type="EMBL" id="JAQMWT010000667">
    <property type="protein sequence ID" value="KAJ8598639.1"/>
    <property type="molecule type" value="Genomic_DNA"/>
</dbReference>
<dbReference type="PANTHER" id="PTHR34289:SF8">
    <property type="entry name" value="DUF819 DOMAIN-CONTAINING PROTEIN"/>
    <property type="match status" value="1"/>
</dbReference>
<dbReference type="PANTHER" id="PTHR34289">
    <property type="entry name" value="PROTEIN, PUTATIVE (DUF819)-RELATED"/>
    <property type="match status" value="1"/>
</dbReference>
<dbReference type="AlphaFoldDB" id="A0AAD7U7H7"/>
<evidence type="ECO:0000313" key="1">
    <source>
        <dbReference type="EMBL" id="KAJ8598639.1"/>
    </source>
</evidence>
<comment type="caution">
    <text evidence="1">The sequence shown here is derived from an EMBL/GenBank/DDBJ whole genome shotgun (WGS) entry which is preliminary data.</text>
</comment>
<keyword evidence="2" id="KW-1185">Reference proteome</keyword>
<reference evidence="1" key="1">
    <citation type="submission" date="2023-01" db="EMBL/GenBank/DDBJ databases">
        <title>Metagenome sequencing of chrysophaentin producing Chrysophaeum taylorii.</title>
        <authorList>
            <person name="Davison J."/>
            <person name="Bewley C."/>
        </authorList>
    </citation>
    <scope>NUCLEOTIDE SEQUENCE</scope>
    <source>
        <strain evidence="1">NIES-1699</strain>
    </source>
</reference>
<sequence length="299" mass="29383">MALVSGGDDVGVSACVVAAAVAGRRLGISTRVGRAFGGPVSAMALSFAASSTNLLPTDAPIVPAVRDLAVKFATPCLLLDADLGEICETSGPLLRVFVVAAALTTLASLAAWRLAAPSLRATLGSDAPGIAAALLAKNVGGGVNFIAVAKTCGVSPEAAATALAVDNVMALVYFPAVAAIAGSDYARGTGGARAVSDPTPPGALLEAVFAVLVVLVLAERLAPNAQLPAGTLLAVLGATVAPRKLRDSVAPAAANVADALLYVFFSAAGCAGGSIAACARAAGPPLFLFLGAAHARHRL</sequence>
<accession>A0AAD7U7H7</accession>
<dbReference type="InterPro" id="IPR008537">
    <property type="entry name" value="DUF819"/>
</dbReference>
<organism evidence="1 2">
    <name type="scientific">Chrysophaeum taylorii</name>
    <dbReference type="NCBI Taxonomy" id="2483200"/>
    <lineage>
        <taxon>Eukaryota</taxon>
        <taxon>Sar</taxon>
        <taxon>Stramenopiles</taxon>
        <taxon>Ochrophyta</taxon>
        <taxon>Pelagophyceae</taxon>
        <taxon>Pelagomonadales</taxon>
        <taxon>Pelagomonadaceae</taxon>
        <taxon>Chrysophaeum</taxon>
    </lineage>
</organism>
<protein>
    <submittedName>
        <fullName evidence="1">Uncharacterized protein</fullName>
    </submittedName>
</protein>
<gene>
    <name evidence="1" type="ORF">CTAYLR_003078</name>
</gene>
<proteinExistence type="predicted"/>